<evidence type="ECO:0000256" key="6">
    <source>
        <dbReference type="ARBA" id="ARBA00022800"/>
    </source>
</evidence>
<sequence>MRRGVNGPFGTGKRAGGAKRRTEDPGPVTYLAREAMIRMLDHTAAVGFEVAEAPTLENLFGRYSFVLSGTEGAMKETFGSSAHGAGRKIGRRAAKKAAKGRNLRRELEDKGILIRAANKTTIDEEMPEAYKDAAEVVDTTDRARIGKKVARLRPLIVVKG</sequence>
<organism evidence="13">
    <name type="scientific">uncultured Rubrobacteraceae bacterium</name>
    <dbReference type="NCBI Taxonomy" id="349277"/>
    <lineage>
        <taxon>Bacteria</taxon>
        <taxon>Bacillati</taxon>
        <taxon>Actinomycetota</taxon>
        <taxon>Rubrobacteria</taxon>
        <taxon>Rubrobacterales</taxon>
        <taxon>Rubrobacteraceae</taxon>
        <taxon>environmental samples</taxon>
    </lineage>
</organism>
<evidence type="ECO:0000256" key="11">
    <source>
        <dbReference type="PIRSR" id="PIRSR601233-2"/>
    </source>
</evidence>
<evidence type="ECO:0000256" key="2">
    <source>
        <dbReference type="ARBA" id="ARBA00012726"/>
    </source>
</evidence>
<keyword evidence="4" id="KW-0479">Metal-binding</keyword>
<dbReference type="PANTHER" id="PTHR11118:SF1">
    <property type="entry name" value="RNA-SPLICING LIGASE RTCB HOMOLOG"/>
    <property type="match status" value="1"/>
</dbReference>
<dbReference type="GO" id="GO:0170057">
    <property type="term" value="F:RNA ligase (GTP) activity"/>
    <property type="evidence" value="ECO:0007669"/>
    <property type="project" value="UniProtKB-EC"/>
</dbReference>
<keyword evidence="5 11" id="KW-0547">Nucleotide-binding</keyword>
<protein>
    <recommendedName>
        <fullName evidence="2">3'-phosphate/5'-hydroxy nucleic acid ligase</fullName>
        <ecNumber evidence="2">6.5.1.8</ecNumber>
    </recommendedName>
</protein>
<feature type="binding site" evidence="11">
    <location>
        <position position="64"/>
    </location>
    <ligand>
        <name>GMP</name>
        <dbReference type="ChEBI" id="CHEBI:58115"/>
    </ligand>
</feature>
<dbReference type="GO" id="GO:0005525">
    <property type="term" value="F:GTP binding"/>
    <property type="evidence" value="ECO:0007669"/>
    <property type="project" value="UniProtKB-KW"/>
</dbReference>
<dbReference type="PANTHER" id="PTHR11118">
    <property type="entry name" value="RNA-SPLICING LIGASE RTCB HOMOLOG"/>
    <property type="match status" value="1"/>
</dbReference>
<evidence type="ECO:0000256" key="4">
    <source>
        <dbReference type="ARBA" id="ARBA00022723"/>
    </source>
</evidence>
<evidence type="ECO:0000256" key="9">
    <source>
        <dbReference type="ARBA" id="ARBA00047746"/>
    </source>
</evidence>
<feature type="binding site" evidence="11">
    <location>
        <begin position="83"/>
        <end position="86"/>
    </location>
    <ligand>
        <name>GMP</name>
        <dbReference type="ChEBI" id="CHEBI:58115"/>
    </ligand>
</feature>
<dbReference type="EC" id="6.5.1.8" evidence="2"/>
<evidence type="ECO:0000256" key="10">
    <source>
        <dbReference type="PIRSR" id="PIRSR601233-1"/>
    </source>
</evidence>
<evidence type="ECO:0000256" key="3">
    <source>
        <dbReference type="ARBA" id="ARBA00022598"/>
    </source>
</evidence>
<dbReference type="SUPFAM" id="SSF103365">
    <property type="entry name" value="Hypothetical protein PH1602"/>
    <property type="match status" value="1"/>
</dbReference>
<dbReference type="Pfam" id="PF01139">
    <property type="entry name" value="RtcB"/>
    <property type="match status" value="1"/>
</dbReference>
<accession>A0A6J4Q9D2</accession>
<proteinExistence type="predicted"/>
<dbReference type="GO" id="GO:0046872">
    <property type="term" value="F:metal ion binding"/>
    <property type="evidence" value="ECO:0007669"/>
    <property type="project" value="UniProtKB-KW"/>
</dbReference>
<keyword evidence="7 11" id="KW-0342">GTP-binding</keyword>
<comment type="cofactor">
    <cofactor evidence="1">
        <name>Mn(2+)</name>
        <dbReference type="ChEBI" id="CHEBI:29035"/>
    </cofactor>
</comment>
<comment type="catalytic activity">
    <reaction evidence="9">
        <text>a 3'-end 3'-phospho-ribonucleotide-RNA + a 5'-end dephospho-ribonucleoside-RNA + GTP = a ribonucleotidyl-ribonucleotide-RNA + GMP + diphosphate</text>
        <dbReference type="Rhea" id="RHEA:68076"/>
        <dbReference type="Rhea" id="RHEA-COMP:10463"/>
        <dbReference type="Rhea" id="RHEA-COMP:13936"/>
        <dbReference type="Rhea" id="RHEA-COMP:17355"/>
        <dbReference type="ChEBI" id="CHEBI:33019"/>
        <dbReference type="ChEBI" id="CHEBI:37565"/>
        <dbReference type="ChEBI" id="CHEBI:58115"/>
        <dbReference type="ChEBI" id="CHEBI:83062"/>
        <dbReference type="ChEBI" id="CHEBI:138284"/>
        <dbReference type="ChEBI" id="CHEBI:173118"/>
        <dbReference type="EC" id="6.5.1.8"/>
    </reaction>
</comment>
<reference evidence="13" key="1">
    <citation type="submission" date="2020-02" db="EMBL/GenBank/DDBJ databases">
        <authorList>
            <person name="Meier V. D."/>
        </authorList>
    </citation>
    <scope>NUCLEOTIDE SEQUENCE</scope>
    <source>
        <strain evidence="13">AVDCRST_MAG37</strain>
    </source>
</reference>
<gene>
    <name evidence="13" type="ORF">AVDCRST_MAG37-837</name>
</gene>
<evidence type="ECO:0000256" key="5">
    <source>
        <dbReference type="ARBA" id="ARBA00022741"/>
    </source>
</evidence>
<evidence type="ECO:0000256" key="12">
    <source>
        <dbReference type="SAM" id="MobiDB-lite"/>
    </source>
</evidence>
<feature type="region of interest" description="Disordered" evidence="12">
    <location>
        <begin position="1"/>
        <end position="26"/>
    </location>
</feature>
<evidence type="ECO:0000256" key="8">
    <source>
        <dbReference type="ARBA" id="ARBA00023211"/>
    </source>
</evidence>
<keyword evidence="6" id="KW-0692">RNA repair</keyword>
<keyword evidence="3 13" id="KW-0436">Ligase</keyword>
<dbReference type="Gene3D" id="3.90.1860.10">
    <property type="entry name" value="tRNA-splicing ligase RtcB"/>
    <property type="match status" value="1"/>
</dbReference>
<dbReference type="GO" id="GO:0003972">
    <property type="term" value="F:RNA ligase (ATP) activity"/>
    <property type="evidence" value="ECO:0007669"/>
    <property type="project" value="TreeGrafter"/>
</dbReference>
<keyword evidence="8" id="KW-0464">Manganese</keyword>
<feature type="binding site" evidence="11">
    <location>
        <position position="159"/>
    </location>
    <ligand>
        <name>GMP</name>
        <dbReference type="ChEBI" id="CHEBI:58115"/>
    </ligand>
</feature>
<dbReference type="EMBL" id="CADCVD010000031">
    <property type="protein sequence ID" value="CAA9434127.1"/>
    <property type="molecule type" value="Genomic_DNA"/>
</dbReference>
<dbReference type="InterPro" id="IPR036025">
    <property type="entry name" value="RtcB-like_sf"/>
</dbReference>
<feature type="active site" description="GMP-histidine intermediate" evidence="10">
    <location>
        <position position="83"/>
    </location>
</feature>
<dbReference type="InterPro" id="IPR001233">
    <property type="entry name" value="RtcB"/>
</dbReference>
<evidence type="ECO:0000256" key="7">
    <source>
        <dbReference type="ARBA" id="ARBA00023134"/>
    </source>
</evidence>
<name>A0A6J4Q9D2_9ACTN</name>
<dbReference type="GO" id="GO:0042245">
    <property type="term" value="P:RNA repair"/>
    <property type="evidence" value="ECO:0007669"/>
    <property type="project" value="UniProtKB-KW"/>
</dbReference>
<dbReference type="AlphaFoldDB" id="A0A6J4Q9D2"/>
<evidence type="ECO:0000313" key="13">
    <source>
        <dbReference type="EMBL" id="CAA9434127.1"/>
    </source>
</evidence>
<evidence type="ECO:0000256" key="1">
    <source>
        <dbReference type="ARBA" id="ARBA00001936"/>
    </source>
</evidence>
<dbReference type="GO" id="GO:0006396">
    <property type="term" value="P:RNA processing"/>
    <property type="evidence" value="ECO:0007669"/>
    <property type="project" value="InterPro"/>
</dbReference>